<evidence type="ECO:0000256" key="2">
    <source>
        <dbReference type="SAM" id="SignalP"/>
    </source>
</evidence>
<dbReference type="AlphaFoldDB" id="A0A368X826"/>
<keyword evidence="2" id="KW-0732">Signal</keyword>
<evidence type="ECO:0000313" key="4">
    <source>
        <dbReference type="Proteomes" id="UP000252884"/>
    </source>
</evidence>
<evidence type="ECO:0000256" key="1">
    <source>
        <dbReference type="SAM" id="MobiDB-lite"/>
    </source>
</evidence>
<gene>
    <name evidence="3" type="ORF">DES41_11658</name>
</gene>
<accession>A0A368X826</accession>
<feature type="chain" id="PRO_5016680157" description="PsiF repeat-containing protein" evidence="2">
    <location>
        <begin position="25"/>
        <end position="76"/>
    </location>
</feature>
<dbReference type="Proteomes" id="UP000252884">
    <property type="component" value="Unassembled WGS sequence"/>
</dbReference>
<keyword evidence="4" id="KW-1185">Reference proteome</keyword>
<proteinExistence type="predicted"/>
<evidence type="ECO:0008006" key="5">
    <source>
        <dbReference type="Google" id="ProtNLM"/>
    </source>
</evidence>
<feature type="signal peptide" evidence="2">
    <location>
        <begin position="1"/>
        <end position="24"/>
    </location>
</feature>
<organism evidence="3 4">
    <name type="scientific">Pseudorhodoferax soli</name>
    <dbReference type="NCBI Taxonomy" id="545864"/>
    <lineage>
        <taxon>Bacteria</taxon>
        <taxon>Pseudomonadati</taxon>
        <taxon>Pseudomonadota</taxon>
        <taxon>Betaproteobacteria</taxon>
        <taxon>Burkholderiales</taxon>
        <taxon>Comamonadaceae</taxon>
    </lineage>
</organism>
<feature type="region of interest" description="Disordered" evidence="1">
    <location>
        <begin position="28"/>
        <end position="56"/>
    </location>
</feature>
<name>A0A368X826_9BURK</name>
<sequence length="76" mass="7987">MHMSMPLSAACLALSLLTTLPAIGAKAQDATAAKKKTAAPKFIPNSSQESARERERRLLRECKGRPNAGACAGYAS</sequence>
<reference evidence="3 4" key="1">
    <citation type="submission" date="2018-07" db="EMBL/GenBank/DDBJ databases">
        <title>Genomic Encyclopedia of Type Strains, Phase IV (KMG-IV): sequencing the most valuable type-strain genomes for metagenomic binning, comparative biology and taxonomic classification.</title>
        <authorList>
            <person name="Goeker M."/>
        </authorList>
    </citation>
    <scope>NUCLEOTIDE SEQUENCE [LARGE SCALE GENOMIC DNA]</scope>
    <source>
        <strain evidence="3 4">DSM 21634</strain>
    </source>
</reference>
<protein>
    <recommendedName>
        <fullName evidence="5">PsiF repeat-containing protein</fullName>
    </recommendedName>
</protein>
<comment type="caution">
    <text evidence="3">The sequence shown here is derived from an EMBL/GenBank/DDBJ whole genome shotgun (WGS) entry which is preliminary data.</text>
</comment>
<evidence type="ECO:0000313" key="3">
    <source>
        <dbReference type="EMBL" id="RCW64151.1"/>
    </source>
</evidence>
<dbReference type="EMBL" id="QPJK01000016">
    <property type="protein sequence ID" value="RCW64151.1"/>
    <property type="molecule type" value="Genomic_DNA"/>
</dbReference>
<dbReference type="RefSeq" id="WP_114472438.1">
    <property type="nucleotide sequence ID" value="NZ_QPJK01000016.1"/>
</dbReference>